<evidence type="ECO:0000256" key="5">
    <source>
        <dbReference type="ARBA" id="ARBA00023136"/>
    </source>
</evidence>
<evidence type="ECO:0000256" key="2">
    <source>
        <dbReference type="ARBA" id="ARBA00006972"/>
    </source>
</evidence>
<protein>
    <recommendedName>
        <fullName evidence="6">AP complex mu/sigma subunit domain-containing protein</fullName>
    </recommendedName>
</protein>
<evidence type="ECO:0000256" key="1">
    <source>
        <dbReference type="ARBA" id="ARBA00004184"/>
    </source>
</evidence>
<name>A0A8C9JRP3_PANTA</name>
<evidence type="ECO:0000259" key="6">
    <source>
        <dbReference type="Pfam" id="PF01217"/>
    </source>
</evidence>
<organism evidence="7 8">
    <name type="scientific">Panthera tigris altaica</name>
    <name type="common">Siberian tiger</name>
    <dbReference type="NCBI Taxonomy" id="74533"/>
    <lineage>
        <taxon>Eukaryota</taxon>
        <taxon>Metazoa</taxon>
        <taxon>Chordata</taxon>
        <taxon>Craniata</taxon>
        <taxon>Vertebrata</taxon>
        <taxon>Euteleostomi</taxon>
        <taxon>Mammalia</taxon>
        <taxon>Eutheria</taxon>
        <taxon>Laurasiatheria</taxon>
        <taxon>Carnivora</taxon>
        <taxon>Feliformia</taxon>
        <taxon>Felidae</taxon>
        <taxon>Pantherinae</taxon>
        <taxon>Panthera</taxon>
    </lineage>
</organism>
<evidence type="ECO:0000313" key="8">
    <source>
        <dbReference type="Proteomes" id="UP000675900"/>
    </source>
</evidence>
<accession>A0A8C9JRP3</accession>
<dbReference type="GO" id="GO:0015031">
    <property type="term" value="P:protein transport"/>
    <property type="evidence" value="ECO:0007669"/>
    <property type="project" value="UniProtKB-KW"/>
</dbReference>
<keyword evidence="3" id="KW-0813">Transport</keyword>
<reference evidence="7" key="1">
    <citation type="submission" date="2025-08" db="UniProtKB">
        <authorList>
            <consortium name="Ensembl"/>
        </authorList>
    </citation>
    <scope>IDENTIFICATION</scope>
</reference>
<comment type="similarity">
    <text evidence="2">Belongs to the adaptor complexes small subunit family.</text>
</comment>
<dbReference type="GeneTree" id="ENSGT00970000193421"/>
<dbReference type="Proteomes" id="UP000675900">
    <property type="component" value="Unassembled WGS sequence"/>
</dbReference>
<proteinExistence type="inferred from homology"/>
<evidence type="ECO:0000313" key="7">
    <source>
        <dbReference type="Ensembl" id="ENSPTIP00000008787.1"/>
    </source>
</evidence>
<feature type="domain" description="AP complex mu/sigma subunit" evidence="6">
    <location>
        <begin position="1"/>
        <end position="52"/>
    </location>
</feature>
<sequence>MIKAILIFNNHGKQQLSKFYQPYTEDTQQQIIRETFHLVSKRDENVCNFLDVGLLIGRSENTESTNHKRKKMKKTSSKLKIFPQKTMFEECKIRHRLK</sequence>
<dbReference type="SUPFAM" id="SSF64356">
    <property type="entry name" value="SNARE-like"/>
    <property type="match status" value="1"/>
</dbReference>
<evidence type="ECO:0000256" key="4">
    <source>
        <dbReference type="ARBA" id="ARBA00022927"/>
    </source>
</evidence>
<dbReference type="InterPro" id="IPR016635">
    <property type="entry name" value="AP_complex_ssu"/>
</dbReference>
<keyword evidence="5" id="KW-0472">Membrane</keyword>
<reference evidence="7" key="2">
    <citation type="submission" date="2025-09" db="UniProtKB">
        <authorList>
            <consortium name="Ensembl"/>
        </authorList>
    </citation>
    <scope>IDENTIFICATION</scope>
</reference>
<dbReference type="Ensembl" id="ENSPTIT00000012683.1">
    <property type="protein sequence ID" value="ENSPTIP00000008787.1"/>
    <property type="gene ID" value="ENSPTIG00000010057.1"/>
</dbReference>
<dbReference type="InterPro" id="IPR011012">
    <property type="entry name" value="Longin-like_dom_sf"/>
</dbReference>
<keyword evidence="4" id="KW-0653">Protein transport</keyword>
<comment type="subcellular location">
    <subcellularLocation>
        <location evidence="1">Endomembrane system</location>
        <topology evidence="1">Peripheral membrane protein</topology>
    </subcellularLocation>
</comment>
<dbReference type="GO" id="GO:0012505">
    <property type="term" value="C:endomembrane system"/>
    <property type="evidence" value="ECO:0007669"/>
    <property type="project" value="UniProtKB-SubCell"/>
</dbReference>
<dbReference type="PANTHER" id="PTHR11753">
    <property type="entry name" value="ADAPTOR COMPLEXES SMALL SUBUNIT FAMILY"/>
    <property type="match status" value="1"/>
</dbReference>
<dbReference type="Gene3D" id="3.30.450.60">
    <property type="match status" value="1"/>
</dbReference>
<keyword evidence="8" id="KW-1185">Reference proteome</keyword>
<evidence type="ECO:0000256" key="3">
    <source>
        <dbReference type="ARBA" id="ARBA00022448"/>
    </source>
</evidence>
<dbReference type="Pfam" id="PF01217">
    <property type="entry name" value="Clat_adaptor_s"/>
    <property type="match status" value="1"/>
</dbReference>
<dbReference type="InterPro" id="IPR022775">
    <property type="entry name" value="AP_mu_sigma_su"/>
</dbReference>
<dbReference type="AlphaFoldDB" id="A0A8C9JRP3"/>